<accession>A0AA39VLS8</accession>
<dbReference type="EMBL" id="JAUESC010000381">
    <property type="protein sequence ID" value="KAK0590739.1"/>
    <property type="molecule type" value="Genomic_DNA"/>
</dbReference>
<proteinExistence type="predicted"/>
<keyword evidence="2" id="KW-1185">Reference proteome</keyword>
<dbReference type="PANTHER" id="PTHR34676">
    <property type="entry name" value="DUF4219 DOMAIN-CONTAINING PROTEIN-RELATED"/>
    <property type="match status" value="1"/>
</dbReference>
<dbReference type="PANTHER" id="PTHR34676:SF17">
    <property type="entry name" value="OS06G0684500 PROTEIN"/>
    <property type="match status" value="1"/>
</dbReference>
<evidence type="ECO:0000313" key="2">
    <source>
        <dbReference type="Proteomes" id="UP001168877"/>
    </source>
</evidence>
<name>A0AA39VLS8_ACESA</name>
<gene>
    <name evidence="1" type="ORF">LWI29_031067</name>
</gene>
<protein>
    <submittedName>
        <fullName evidence="1">Uncharacterized protein</fullName>
    </submittedName>
</protein>
<dbReference type="AlphaFoldDB" id="A0AA39VLS8"/>
<sequence length="140" mass="15602">MSGNGIGGEGASSTRPPLLIGVNYASWKGKMEAYVCQIHDRAWMAIEDGYTPPMMTLTGGGEEVPKPKAQWTLQEFEASKWNNKGMHTILCAMDDNQYKLIQTTRIAKEAWDILEMAHEGTEVVKDSKLKSSKHNLRPYG</sequence>
<reference evidence="1" key="1">
    <citation type="journal article" date="2022" name="Plant J.">
        <title>Strategies of tolerance reflected in two North American maple genomes.</title>
        <authorList>
            <person name="McEvoy S.L."/>
            <person name="Sezen U.U."/>
            <person name="Trouern-Trend A."/>
            <person name="McMahon S.M."/>
            <person name="Schaberg P.G."/>
            <person name="Yang J."/>
            <person name="Wegrzyn J.L."/>
            <person name="Swenson N.G."/>
        </authorList>
    </citation>
    <scope>NUCLEOTIDE SEQUENCE</scope>
    <source>
        <strain evidence="1">NS2018</strain>
    </source>
</reference>
<dbReference type="Pfam" id="PF14223">
    <property type="entry name" value="Retrotran_gag_2"/>
    <property type="match status" value="1"/>
</dbReference>
<comment type="caution">
    <text evidence="1">The sequence shown here is derived from an EMBL/GenBank/DDBJ whole genome shotgun (WGS) entry which is preliminary data.</text>
</comment>
<evidence type="ECO:0000313" key="1">
    <source>
        <dbReference type="EMBL" id="KAK0590739.1"/>
    </source>
</evidence>
<organism evidence="1 2">
    <name type="scientific">Acer saccharum</name>
    <name type="common">Sugar maple</name>
    <dbReference type="NCBI Taxonomy" id="4024"/>
    <lineage>
        <taxon>Eukaryota</taxon>
        <taxon>Viridiplantae</taxon>
        <taxon>Streptophyta</taxon>
        <taxon>Embryophyta</taxon>
        <taxon>Tracheophyta</taxon>
        <taxon>Spermatophyta</taxon>
        <taxon>Magnoliopsida</taxon>
        <taxon>eudicotyledons</taxon>
        <taxon>Gunneridae</taxon>
        <taxon>Pentapetalae</taxon>
        <taxon>rosids</taxon>
        <taxon>malvids</taxon>
        <taxon>Sapindales</taxon>
        <taxon>Sapindaceae</taxon>
        <taxon>Hippocastanoideae</taxon>
        <taxon>Acereae</taxon>
        <taxon>Acer</taxon>
    </lineage>
</organism>
<dbReference type="Proteomes" id="UP001168877">
    <property type="component" value="Unassembled WGS sequence"/>
</dbReference>
<reference evidence="1" key="2">
    <citation type="submission" date="2023-06" db="EMBL/GenBank/DDBJ databases">
        <authorList>
            <person name="Swenson N.G."/>
            <person name="Wegrzyn J.L."/>
            <person name="Mcevoy S.L."/>
        </authorList>
    </citation>
    <scope>NUCLEOTIDE SEQUENCE</scope>
    <source>
        <strain evidence="1">NS2018</strain>
        <tissue evidence="1">Leaf</tissue>
    </source>
</reference>